<reference evidence="1" key="2">
    <citation type="submission" date="2020-09" db="EMBL/GenBank/DDBJ databases">
        <authorList>
            <person name="Sun Q."/>
            <person name="Ohkuma M."/>
        </authorList>
    </citation>
    <scope>NUCLEOTIDE SEQUENCE</scope>
    <source>
        <strain evidence="1">JCM 19831</strain>
    </source>
</reference>
<comment type="caution">
    <text evidence="1">The sequence shown here is derived from an EMBL/GenBank/DDBJ whole genome shotgun (WGS) entry which is preliminary data.</text>
</comment>
<dbReference type="AlphaFoldDB" id="A0A917WZ72"/>
<proteinExistence type="predicted"/>
<organism evidence="1 2">
    <name type="scientific">Dactylosporangium sucinum</name>
    <dbReference type="NCBI Taxonomy" id="1424081"/>
    <lineage>
        <taxon>Bacteria</taxon>
        <taxon>Bacillati</taxon>
        <taxon>Actinomycetota</taxon>
        <taxon>Actinomycetes</taxon>
        <taxon>Micromonosporales</taxon>
        <taxon>Micromonosporaceae</taxon>
        <taxon>Dactylosporangium</taxon>
    </lineage>
</organism>
<gene>
    <name evidence="1" type="ORF">GCM10007977_051580</name>
</gene>
<accession>A0A917WZ72</accession>
<protein>
    <submittedName>
        <fullName evidence="1">Uncharacterized protein</fullName>
    </submittedName>
</protein>
<sequence length="123" mass="12349">MESFGCPGSHSSPLIMGMLLGRGAMGWGARCGGRARCGCGGVRGAWGTLWGAAACGVRAGCVRDAAGCGGVRDAARRGAAGGCVVRWGSRLRGGWLLALVARSRAVVGAAVWESDLPRIGHPG</sequence>
<reference evidence="1" key="1">
    <citation type="journal article" date="2014" name="Int. J. Syst. Evol. Microbiol.">
        <title>Complete genome sequence of Corynebacterium casei LMG S-19264T (=DSM 44701T), isolated from a smear-ripened cheese.</title>
        <authorList>
            <consortium name="US DOE Joint Genome Institute (JGI-PGF)"/>
            <person name="Walter F."/>
            <person name="Albersmeier A."/>
            <person name="Kalinowski J."/>
            <person name="Ruckert C."/>
        </authorList>
    </citation>
    <scope>NUCLEOTIDE SEQUENCE</scope>
    <source>
        <strain evidence="1">JCM 19831</strain>
    </source>
</reference>
<keyword evidence="2" id="KW-1185">Reference proteome</keyword>
<evidence type="ECO:0000313" key="1">
    <source>
        <dbReference type="EMBL" id="GGM43709.1"/>
    </source>
</evidence>
<dbReference type="Proteomes" id="UP000642070">
    <property type="component" value="Unassembled WGS sequence"/>
</dbReference>
<name>A0A917WZ72_9ACTN</name>
<evidence type="ECO:0000313" key="2">
    <source>
        <dbReference type="Proteomes" id="UP000642070"/>
    </source>
</evidence>
<dbReference type="EMBL" id="BMPI01000026">
    <property type="protein sequence ID" value="GGM43709.1"/>
    <property type="molecule type" value="Genomic_DNA"/>
</dbReference>